<dbReference type="AlphaFoldDB" id="A0A1B7K180"/>
<evidence type="ECO:0000313" key="3">
    <source>
        <dbReference type="Proteomes" id="UP000078224"/>
    </source>
</evidence>
<sequence length="37" mass="4303">MEIKKTAINGGFKRNKMEPREIQDQADNTLKLPPYNI</sequence>
<accession>A0A1B7K180</accession>
<evidence type="ECO:0000256" key="1">
    <source>
        <dbReference type="SAM" id="MobiDB-lite"/>
    </source>
</evidence>
<comment type="caution">
    <text evidence="2">The sequence shown here is derived from an EMBL/GenBank/DDBJ whole genome shotgun (WGS) entry which is preliminary data.</text>
</comment>
<protein>
    <submittedName>
        <fullName evidence="2">Uncharacterized protein</fullName>
    </submittedName>
</protein>
<dbReference type="EMBL" id="LXEW01000014">
    <property type="protein sequence ID" value="OAT53910.1"/>
    <property type="molecule type" value="Genomic_DNA"/>
</dbReference>
<proteinExistence type="predicted"/>
<dbReference type="Proteomes" id="UP000078224">
    <property type="component" value="Unassembled WGS sequence"/>
</dbReference>
<dbReference type="PATRIC" id="fig|1354272.4.peg.779"/>
<name>A0A1B7K180_9GAMM</name>
<reference evidence="2 3" key="1">
    <citation type="submission" date="2016-04" db="EMBL/GenBank/DDBJ databases">
        <title>ATOL: Assembling a taxonomically balanced genome-scale reconstruction of the evolutionary history of the Enterobacteriaceae.</title>
        <authorList>
            <person name="Plunkett G.III."/>
            <person name="Neeno-Eckwall E.C."/>
            <person name="Glasner J.D."/>
            <person name="Perna N.T."/>
        </authorList>
    </citation>
    <scope>NUCLEOTIDE SEQUENCE [LARGE SCALE GENOMIC DNA]</scope>
    <source>
        <strain evidence="2 3">ATCC 35613</strain>
    </source>
</reference>
<organism evidence="2 3">
    <name type="scientific">Providencia heimbachae ATCC 35613</name>
    <dbReference type="NCBI Taxonomy" id="1354272"/>
    <lineage>
        <taxon>Bacteria</taxon>
        <taxon>Pseudomonadati</taxon>
        <taxon>Pseudomonadota</taxon>
        <taxon>Gammaproteobacteria</taxon>
        <taxon>Enterobacterales</taxon>
        <taxon>Morganellaceae</taxon>
        <taxon>Providencia</taxon>
    </lineage>
</organism>
<evidence type="ECO:0000313" key="2">
    <source>
        <dbReference type="EMBL" id="OAT53910.1"/>
    </source>
</evidence>
<keyword evidence="3" id="KW-1185">Reference proteome</keyword>
<feature type="region of interest" description="Disordered" evidence="1">
    <location>
        <begin position="1"/>
        <end position="37"/>
    </location>
</feature>
<gene>
    <name evidence="2" type="ORF">M998_0755</name>
</gene>